<dbReference type="Proteomes" id="UP000521943">
    <property type="component" value="Unassembled WGS sequence"/>
</dbReference>
<dbReference type="InterPro" id="IPR002938">
    <property type="entry name" value="FAD-bd"/>
</dbReference>
<sequence>MPSTQPSLNIAIVGGGPSGLTLAAILKKIGVQFTVFELDASRDARGQGGMLDVHKRSGQLALRKAGLIDQFRKAMRVDATEIYVRDRKGTVYLHHTEEGEDDPERPEIDRAVLRGILLDALDPDTVCWGKKLKEAEVVTEEGKERAFRLHFADGSAAEGFNIVIGADGTWSKVRRLRSDVRPPYVGITVVATSITPSNPCYSAISDFVGKGSCMATGGNNITMSQKNGDGSIRTYAMITTPEGWKDNSGIDWTSQRAALIQFADEFYGDWSDELRALITECDEGELAFRPLYQFPPGYTFEKDCTGVTLLGDAAHVLTPFTGIGVNVAMNDAYDLASAIEKVASEGLSVDDAFAEYEKVVFARATLNATRTDREQEVYFTGKPMSEVLKGLARAFDGSEI</sequence>
<dbReference type="SUPFAM" id="SSF51905">
    <property type="entry name" value="FAD/NAD(P)-binding domain"/>
    <property type="match status" value="1"/>
</dbReference>
<dbReference type="OrthoDB" id="655030at2759"/>
<dbReference type="InterPro" id="IPR036188">
    <property type="entry name" value="FAD/NAD-bd_sf"/>
</dbReference>
<keyword evidence="3" id="KW-0560">Oxidoreductase</keyword>
<dbReference type="PRINTS" id="PR00420">
    <property type="entry name" value="RNGMNOXGNASE"/>
</dbReference>
<evidence type="ECO:0000256" key="4">
    <source>
        <dbReference type="ARBA" id="ARBA00023033"/>
    </source>
</evidence>
<evidence type="ECO:0000256" key="3">
    <source>
        <dbReference type="ARBA" id="ARBA00023002"/>
    </source>
</evidence>
<dbReference type="PANTHER" id="PTHR46972:SF1">
    <property type="entry name" value="FAD DEPENDENT OXIDOREDUCTASE DOMAIN-CONTAINING PROTEIN"/>
    <property type="match status" value="1"/>
</dbReference>
<dbReference type="GO" id="GO:0004497">
    <property type="term" value="F:monooxygenase activity"/>
    <property type="evidence" value="ECO:0007669"/>
    <property type="project" value="UniProtKB-KW"/>
</dbReference>
<name>A0A8H6HIA5_9AGAR</name>
<evidence type="ECO:0000313" key="7">
    <source>
        <dbReference type="EMBL" id="KAF6752262.1"/>
    </source>
</evidence>
<evidence type="ECO:0000313" key="8">
    <source>
        <dbReference type="Proteomes" id="UP000521943"/>
    </source>
</evidence>
<evidence type="ECO:0000256" key="2">
    <source>
        <dbReference type="ARBA" id="ARBA00022827"/>
    </source>
</evidence>
<keyword evidence="2" id="KW-0274">FAD</keyword>
<organism evidence="6 8">
    <name type="scientific">Ephemerocybe angulata</name>
    <dbReference type="NCBI Taxonomy" id="980116"/>
    <lineage>
        <taxon>Eukaryota</taxon>
        <taxon>Fungi</taxon>
        <taxon>Dikarya</taxon>
        <taxon>Basidiomycota</taxon>
        <taxon>Agaricomycotina</taxon>
        <taxon>Agaricomycetes</taxon>
        <taxon>Agaricomycetidae</taxon>
        <taxon>Agaricales</taxon>
        <taxon>Agaricineae</taxon>
        <taxon>Psathyrellaceae</taxon>
        <taxon>Ephemerocybe</taxon>
    </lineage>
</organism>
<feature type="domain" description="FAD-binding" evidence="5">
    <location>
        <begin position="307"/>
        <end position="344"/>
    </location>
</feature>
<reference evidence="6 8" key="1">
    <citation type="submission" date="2020-07" db="EMBL/GenBank/DDBJ databases">
        <title>Comparative genomics of pyrophilous fungi reveals a link between fire events and developmental genes.</title>
        <authorList>
            <consortium name="DOE Joint Genome Institute"/>
            <person name="Steindorff A.S."/>
            <person name="Carver A."/>
            <person name="Calhoun S."/>
            <person name="Stillman K."/>
            <person name="Liu H."/>
            <person name="Lipzen A."/>
            <person name="Pangilinan J."/>
            <person name="Labutti K."/>
            <person name="Bruns T.D."/>
            <person name="Grigoriev I.V."/>
        </authorList>
    </citation>
    <scope>NUCLEOTIDE SEQUENCE [LARGE SCALE GENOMIC DNA]</scope>
    <source>
        <strain evidence="6 8">CBS 144469</strain>
    </source>
</reference>
<dbReference type="EMBL" id="JACGCI010000045">
    <property type="protein sequence ID" value="KAF6752262.1"/>
    <property type="molecule type" value="Genomic_DNA"/>
</dbReference>
<keyword evidence="8" id="KW-1185">Reference proteome</keyword>
<dbReference type="EMBL" id="JACGCI010000094">
    <property type="protein sequence ID" value="KAF6746303.1"/>
    <property type="molecule type" value="Genomic_DNA"/>
</dbReference>
<evidence type="ECO:0000313" key="6">
    <source>
        <dbReference type="EMBL" id="KAF6746303.1"/>
    </source>
</evidence>
<feature type="domain" description="FAD-binding" evidence="5">
    <location>
        <begin position="9"/>
        <end position="175"/>
    </location>
</feature>
<keyword evidence="4 6" id="KW-0503">Monooxygenase</keyword>
<dbReference type="GO" id="GO:0071949">
    <property type="term" value="F:FAD binding"/>
    <property type="evidence" value="ECO:0007669"/>
    <property type="project" value="InterPro"/>
</dbReference>
<comment type="caution">
    <text evidence="6">The sequence shown here is derived from an EMBL/GenBank/DDBJ whole genome shotgun (WGS) entry which is preliminary data.</text>
</comment>
<evidence type="ECO:0000259" key="5">
    <source>
        <dbReference type="Pfam" id="PF01494"/>
    </source>
</evidence>
<dbReference type="AlphaFoldDB" id="A0A8H6HIA5"/>
<gene>
    <name evidence="7" type="ORF">DFP72DRAFT_815452</name>
    <name evidence="6" type="ORF">DFP72DRAFT_823317</name>
</gene>
<protein>
    <submittedName>
        <fullName evidence="6">Monooxygenase</fullName>
    </submittedName>
</protein>
<proteinExistence type="predicted"/>
<keyword evidence="1" id="KW-0285">Flavoprotein</keyword>
<dbReference type="Gene3D" id="3.50.50.60">
    <property type="entry name" value="FAD/NAD(P)-binding domain"/>
    <property type="match status" value="1"/>
</dbReference>
<accession>A0A8H6HIA5</accession>
<evidence type="ECO:0000256" key="1">
    <source>
        <dbReference type="ARBA" id="ARBA00022630"/>
    </source>
</evidence>
<dbReference type="Pfam" id="PF01494">
    <property type="entry name" value="FAD_binding_3"/>
    <property type="match status" value="2"/>
</dbReference>
<dbReference type="PANTHER" id="PTHR46972">
    <property type="entry name" value="MONOOXYGENASE ASQM-RELATED"/>
    <property type="match status" value="1"/>
</dbReference>